<keyword evidence="8 9" id="KW-0472">Membrane</keyword>
<dbReference type="PANTHER" id="PTHR30081">
    <property type="entry name" value="PROTEIN-EXPORT MEMBRANE PROTEIN SEC"/>
    <property type="match status" value="1"/>
</dbReference>
<comment type="similarity">
    <text evidence="9">Belongs to the SecD/SecF family. SecD subfamily.</text>
</comment>
<evidence type="ECO:0000313" key="13">
    <source>
        <dbReference type="Proteomes" id="UP001519342"/>
    </source>
</evidence>
<evidence type="ECO:0000256" key="2">
    <source>
        <dbReference type="ARBA" id="ARBA00022448"/>
    </source>
</evidence>
<keyword evidence="4 9" id="KW-0812">Transmembrane</keyword>
<evidence type="ECO:0000256" key="5">
    <source>
        <dbReference type="ARBA" id="ARBA00022927"/>
    </source>
</evidence>
<feature type="transmembrane region" description="Helical" evidence="9">
    <location>
        <begin position="272"/>
        <end position="294"/>
    </location>
</feature>
<dbReference type="EMBL" id="JAGGKS010000008">
    <property type="protein sequence ID" value="MBP1926766.1"/>
    <property type="molecule type" value="Genomic_DNA"/>
</dbReference>
<dbReference type="Proteomes" id="UP001519342">
    <property type="component" value="Unassembled WGS sequence"/>
</dbReference>
<dbReference type="Pfam" id="PF22599">
    <property type="entry name" value="SecDF_P1_head"/>
    <property type="match status" value="1"/>
</dbReference>
<dbReference type="Gene3D" id="3.30.70.3400">
    <property type="match status" value="1"/>
</dbReference>
<evidence type="ECO:0000259" key="10">
    <source>
        <dbReference type="Pfam" id="PF02355"/>
    </source>
</evidence>
<keyword evidence="7 9" id="KW-0811">Translocation</keyword>
<dbReference type="NCBIfam" id="TIGR01129">
    <property type="entry name" value="secD"/>
    <property type="match status" value="1"/>
</dbReference>
<comment type="subcellular location">
    <subcellularLocation>
        <location evidence="1 9">Cell membrane</location>
        <topology evidence="1 9">Multi-pass membrane protein</topology>
    </subcellularLocation>
</comment>
<evidence type="ECO:0000256" key="3">
    <source>
        <dbReference type="ARBA" id="ARBA00022475"/>
    </source>
</evidence>
<evidence type="ECO:0000313" key="12">
    <source>
        <dbReference type="EMBL" id="MBP1926766.1"/>
    </source>
</evidence>
<dbReference type="NCBIfam" id="TIGR00916">
    <property type="entry name" value="2A0604s01"/>
    <property type="match status" value="1"/>
</dbReference>
<evidence type="ECO:0000256" key="6">
    <source>
        <dbReference type="ARBA" id="ARBA00022989"/>
    </source>
</evidence>
<protein>
    <recommendedName>
        <fullName evidence="9">Protein translocase subunit SecD</fullName>
    </recommendedName>
</protein>
<proteinExistence type="inferred from homology"/>
<dbReference type="InterPro" id="IPR022813">
    <property type="entry name" value="SecD/SecF_arch_bac"/>
</dbReference>
<feature type="transmembrane region" description="Helical" evidence="9">
    <location>
        <begin position="342"/>
        <end position="368"/>
    </location>
</feature>
<dbReference type="HAMAP" id="MF_01463_B">
    <property type="entry name" value="SecD_B"/>
    <property type="match status" value="1"/>
</dbReference>
<keyword evidence="6 9" id="KW-1133">Transmembrane helix</keyword>
<dbReference type="InterPro" id="IPR054384">
    <property type="entry name" value="SecDF_P1_head"/>
</dbReference>
<keyword evidence="5 9" id="KW-0653">Protein transport</keyword>
<keyword evidence="13" id="KW-1185">Reference proteome</keyword>
<dbReference type="InterPro" id="IPR048634">
    <property type="entry name" value="SecD_SecF_C"/>
</dbReference>
<feature type="transmembrane region" description="Helical" evidence="9">
    <location>
        <begin position="300"/>
        <end position="321"/>
    </location>
</feature>
<dbReference type="SUPFAM" id="SSF82866">
    <property type="entry name" value="Multidrug efflux transporter AcrB transmembrane domain"/>
    <property type="match status" value="1"/>
</dbReference>
<dbReference type="InterPro" id="IPR005791">
    <property type="entry name" value="SecD"/>
</dbReference>
<dbReference type="Gene3D" id="3.30.1360.200">
    <property type="match status" value="1"/>
</dbReference>
<feature type="transmembrane region" description="Helical" evidence="9">
    <location>
        <begin position="374"/>
        <end position="398"/>
    </location>
</feature>
<name>A0ABS4GGE2_9FIRM</name>
<keyword evidence="3 9" id="KW-1003">Cell membrane</keyword>
<comment type="subunit">
    <text evidence="9">Forms a complex with SecF. Part of the essential Sec protein translocation apparatus which comprises SecA, SecYEG and auxiliary proteins SecDF. Other proteins may also be involved.</text>
</comment>
<evidence type="ECO:0000256" key="1">
    <source>
        <dbReference type="ARBA" id="ARBA00004651"/>
    </source>
</evidence>
<evidence type="ECO:0000259" key="11">
    <source>
        <dbReference type="Pfam" id="PF22599"/>
    </source>
</evidence>
<evidence type="ECO:0000256" key="4">
    <source>
        <dbReference type="ARBA" id="ARBA00022692"/>
    </source>
</evidence>
<dbReference type="RefSeq" id="WP_245210454.1">
    <property type="nucleotide sequence ID" value="NZ_JAGGKS010000008.1"/>
</dbReference>
<evidence type="ECO:0000256" key="7">
    <source>
        <dbReference type="ARBA" id="ARBA00023010"/>
    </source>
</evidence>
<comment type="caution">
    <text evidence="12">The sequence shown here is derived from an EMBL/GenBank/DDBJ whole genome shotgun (WGS) entry which is preliminary data.</text>
</comment>
<evidence type="ECO:0000256" key="8">
    <source>
        <dbReference type="ARBA" id="ARBA00023136"/>
    </source>
</evidence>
<evidence type="ECO:0000256" key="9">
    <source>
        <dbReference type="HAMAP-Rule" id="MF_01463"/>
    </source>
</evidence>
<accession>A0ABS4GGE2</accession>
<sequence>MRTNKHMYIIVVLLIVCVALVAYFGVNAGVIQINGMNDIRFGIDIKGGVEATYEAKDLDRIPTETELESARIIMETRLDSQNILDREITIDKTNGQILIRFPWKSGETDFNPQKAIAELGETARLTFRDPDGNILVEGKDVKESIVQIDNKTGKPVVTLKFDSVGTKQFADATAKLVNQRISIFMDETMISSPVVNEAITGGEAIISNMGSIEEAKALSEKINSGALPFSLVSKNHSTITPTLGIGALDVMVKACLVAFAFVGIFMLFYYRLLGAVACFALVLQVSVQLLALSIPQITLTLPGIAGIILSMGMGVDANVIISERIKEELKDGKSIGSSIDSGYNKAFSAVFDGNLTSIIVAIILMIFGTGSMLSFAYTLMVGCILNFVSGVAISRIITKSLSMNKPLRNKSLYGVKFKEAI</sequence>
<dbReference type="PANTHER" id="PTHR30081:SF1">
    <property type="entry name" value="PROTEIN TRANSLOCASE SUBUNIT SECD"/>
    <property type="match status" value="1"/>
</dbReference>
<comment type="function">
    <text evidence="9">Part of the Sec protein translocase complex. Interacts with the SecYEG preprotein conducting channel. SecDF uses the proton motive force (PMF) to complete protein translocation after the ATP-dependent function of SecA.</text>
</comment>
<feature type="domain" description="SecDF P1 head subdomain" evidence="11">
    <location>
        <begin position="133"/>
        <end position="228"/>
    </location>
</feature>
<reference evidence="12 13" key="1">
    <citation type="submission" date="2021-03" db="EMBL/GenBank/DDBJ databases">
        <title>Genomic Encyclopedia of Type Strains, Phase IV (KMG-IV): sequencing the most valuable type-strain genomes for metagenomic binning, comparative biology and taxonomic classification.</title>
        <authorList>
            <person name="Goeker M."/>
        </authorList>
    </citation>
    <scope>NUCLEOTIDE SEQUENCE [LARGE SCALE GENOMIC DNA]</scope>
    <source>
        <strain evidence="12 13">DSM 24004</strain>
    </source>
</reference>
<feature type="transmembrane region" description="Helical" evidence="9">
    <location>
        <begin position="7"/>
        <end position="26"/>
    </location>
</feature>
<gene>
    <name evidence="9" type="primary">secD</name>
    <name evidence="12" type="ORF">J2Z76_002636</name>
</gene>
<organism evidence="12 13">
    <name type="scientific">Sedimentibacter acidaminivorans</name>
    <dbReference type="NCBI Taxonomy" id="913099"/>
    <lineage>
        <taxon>Bacteria</taxon>
        <taxon>Bacillati</taxon>
        <taxon>Bacillota</taxon>
        <taxon>Tissierellia</taxon>
        <taxon>Sedimentibacter</taxon>
    </lineage>
</organism>
<feature type="transmembrane region" description="Helical" evidence="9">
    <location>
        <begin position="243"/>
        <end position="265"/>
    </location>
</feature>
<dbReference type="InterPro" id="IPR055344">
    <property type="entry name" value="SecD_SecF_C_bact"/>
</dbReference>
<feature type="domain" description="Protein export membrane protein SecD/SecF C-terminal" evidence="10">
    <location>
        <begin position="231"/>
        <end position="401"/>
    </location>
</feature>
<dbReference type="Pfam" id="PF02355">
    <property type="entry name" value="SecD_SecF_C"/>
    <property type="match status" value="1"/>
</dbReference>
<keyword evidence="2 9" id="KW-0813">Transport</keyword>
<dbReference type="Gene3D" id="1.20.1640.10">
    <property type="entry name" value="Multidrug efflux transporter AcrB transmembrane domain"/>
    <property type="match status" value="1"/>
</dbReference>